<comment type="caution">
    <text evidence="4">The sequence shown here is derived from an EMBL/GenBank/DDBJ whole genome shotgun (WGS) entry which is preliminary data.</text>
</comment>
<dbReference type="InterPro" id="IPR023347">
    <property type="entry name" value="Lysozyme_dom_sf"/>
</dbReference>
<accession>A0A6P1BBJ6</accession>
<protein>
    <submittedName>
        <fullName evidence="4">Peptidoglycan-binding protein</fullName>
    </submittedName>
</protein>
<dbReference type="AlphaFoldDB" id="A0A6P1BBJ6"/>
<dbReference type="GO" id="GO:0031640">
    <property type="term" value="P:killing of cells of another organism"/>
    <property type="evidence" value="ECO:0007669"/>
    <property type="project" value="UniProtKB-KW"/>
</dbReference>
<name>A0A6P1BBJ6_9BRAD</name>
<organism evidence="4 5">
    <name type="scientific">Bradyrhizobium uaiense</name>
    <dbReference type="NCBI Taxonomy" id="2594946"/>
    <lineage>
        <taxon>Bacteria</taxon>
        <taxon>Pseudomonadati</taxon>
        <taxon>Pseudomonadota</taxon>
        <taxon>Alphaproteobacteria</taxon>
        <taxon>Hyphomicrobiales</taxon>
        <taxon>Nitrobacteraceae</taxon>
        <taxon>Bradyrhizobium</taxon>
    </lineage>
</organism>
<keyword evidence="3" id="KW-1133">Transmembrane helix</keyword>
<evidence type="ECO:0000313" key="4">
    <source>
        <dbReference type="EMBL" id="NEU95030.1"/>
    </source>
</evidence>
<evidence type="ECO:0000256" key="3">
    <source>
        <dbReference type="SAM" id="Phobius"/>
    </source>
</evidence>
<dbReference type="EMBL" id="VKHP01000009">
    <property type="protein sequence ID" value="NEU95030.1"/>
    <property type="molecule type" value="Genomic_DNA"/>
</dbReference>
<feature type="transmembrane region" description="Helical" evidence="3">
    <location>
        <begin position="378"/>
        <end position="400"/>
    </location>
</feature>
<dbReference type="Proteomes" id="UP000468531">
    <property type="component" value="Unassembled WGS sequence"/>
</dbReference>
<keyword evidence="3" id="KW-0472">Membrane</keyword>
<reference evidence="4 5" key="1">
    <citation type="journal article" date="2020" name="Arch. Microbiol.">
        <title>Bradyrhizobium uaiense sp. nov., a new highly efficient cowpea symbiont.</title>
        <authorList>
            <person name="Cabral Michel D."/>
            <person name="Azarias Guimaraes A."/>
            <person name="Martins da Costa E."/>
            <person name="Soares de Carvalho T."/>
            <person name="Balsanelli E."/>
            <person name="Willems A."/>
            <person name="Maltempi de Souza E."/>
            <person name="de Souza Moreira F.M."/>
        </authorList>
    </citation>
    <scope>NUCLEOTIDE SEQUENCE [LARGE SCALE GENOMIC DNA]</scope>
    <source>
        <strain evidence="4 5">UFLA 03-164</strain>
    </source>
</reference>
<keyword evidence="1" id="KW-0929">Antimicrobial</keyword>
<dbReference type="RefSeq" id="WP_163150867.1">
    <property type="nucleotide sequence ID" value="NZ_VKHP01000009.1"/>
</dbReference>
<sequence>MTNAAISASALDLHGISRAAFDLIVSAEVTSQAFYNKRYRTVLEHPSDNSGPTGAIGYDFGTQTAAQIRADWRGRVSDAMLKVLVGGAGLRGDKAAAYCRKTRGLIDIPWDVALEVFSSHDIPRYLSICRRLLPGLDELSPDCIGVILSIAFNRDAGGFNKPGPRWSEMRQIKAAIGSGELAKIPGLIRSMKRLWPDSKGVRIRRDDEAALFEHGLATSHPHEHAKLATTPAPVDPDAVAYVQRRLRELGYYDVGQVDGEQSPQGRTEGMILAYRNARGLPLTPDIDDQLIAELGKPQTPRQVAETRASATVEDLRDEGSQTIALTDWAKRWAGKIFGGASGLGGAGVLTWITDKATQVSAAKDAVGGLGLSSTAIDAIVIGAVALAVIAGAGVLVWIVADKLEQRRVADYRVGKHA</sequence>
<evidence type="ECO:0000313" key="5">
    <source>
        <dbReference type="Proteomes" id="UP000468531"/>
    </source>
</evidence>
<keyword evidence="3" id="KW-0812">Transmembrane</keyword>
<keyword evidence="2" id="KW-0081">Bacteriolytic enzyme</keyword>
<dbReference type="GO" id="GO:0042742">
    <property type="term" value="P:defense response to bacterium"/>
    <property type="evidence" value="ECO:0007669"/>
    <property type="project" value="UniProtKB-KW"/>
</dbReference>
<gene>
    <name evidence="4" type="ORF">FNJ47_04100</name>
</gene>
<dbReference type="GO" id="GO:0003796">
    <property type="term" value="F:lysozyme activity"/>
    <property type="evidence" value="ECO:0007669"/>
    <property type="project" value="InterPro"/>
</dbReference>
<dbReference type="Gene3D" id="1.10.530.40">
    <property type="match status" value="1"/>
</dbReference>
<evidence type="ECO:0000256" key="1">
    <source>
        <dbReference type="ARBA" id="ARBA00022529"/>
    </source>
</evidence>
<evidence type="ECO:0000256" key="2">
    <source>
        <dbReference type="ARBA" id="ARBA00022638"/>
    </source>
</evidence>
<proteinExistence type="predicted"/>
<keyword evidence="5" id="KW-1185">Reference proteome</keyword>